<evidence type="ECO:0000313" key="2">
    <source>
        <dbReference type="WBParaSite" id="ES5_v2.g8315.t1"/>
    </source>
</evidence>
<reference evidence="2" key="1">
    <citation type="submission" date="2022-11" db="UniProtKB">
        <authorList>
            <consortium name="WormBaseParasite"/>
        </authorList>
    </citation>
    <scope>IDENTIFICATION</scope>
</reference>
<organism evidence="1 2">
    <name type="scientific">Panagrolaimus sp. ES5</name>
    <dbReference type="NCBI Taxonomy" id="591445"/>
    <lineage>
        <taxon>Eukaryota</taxon>
        <taxon>Metazoa</taxon>
        <taxon>Ecdysozoa</taxon>
        <taxon>Nematoda</taxon>
        <taxon>Chromadorea</taxon>
        <taxon>Rhabditida</taxon>
        <taxon>Tylenchina</taxon>
        <taxon>Panagrolaimomorpha</taxon>
        <taxon>Panagrolaimoidea</taxon>
        <taxon>Panagrolaimidae</taxon>
        <taxon>Panagrolaimus</taxon>
    </lineage>
</organism>
<name>A0AC34GUP3_9BILA</name>
<sequence length="406" mass="46030">MVFAENPQNFINEFRPQFEFTLVASSTTSRHIKITGNFLQKSSFYSTLTNHNADKDGYVYLTSQDANKLAHEVYTSASFDEEVSKGYQASEQEDTIIKELLKNFEQDKVQSIGLSKEKWDSVFWDNIFTRPDIQTSFLNEVAKVDGHKKRVKFDDKKAKQFAKRLAKEHSDGHDDSNSIGVMYAGLGVDLAKGHGESQSDTNVDEDSGKNIDSFSLDKFEEKLKQRKAKVKWDGKKFVQKSFELCRVNTKNLKSVTETAFNRVIVSKEKSTQRIEIKIDTNETAAWTDRYDNILTLPTTTTTTTTTQKPITTRRRTTQRHTTTKPPTTTTKKPLCPDPIDRDLYKNLIMRGTEPCSYIHNVLHPTPPPPPPPRPPPPPPPAPHSTNIGDVANKAFDTFGKLCFWCG</sequence>
<protein>
    <submittedName>
        <fullName evidence="2">Uncharacterized protein</fullName>
    </submittedName>
</protein>
<dbReference type="Proteomes" id="UP000887579">
    <property type="component" value="Unplaced"/>
</dbReference>
<dbReference type="WBParaSite" id="ES5_v2.g8315.t1">
    <property type="protein sequence ID" value="ES5_v2.g8315.t1"/>
    <property type="gene ID" value="ES5_v2.g8315"/>
</dbReference>
<proteinExistence type="predicted"/>
<evidence type="ECO:0000313" key="1">
    <source>
        <dbReference type="Proteomes" id="UP000887579"/>
    </source>
</evidence>
<accession>A0AC34GUP3</accession>